<accession>A0A430QZD7</accession>
<reference evidence="1 2" key="1">
    <citation type="journal article" date="2019" name="Extremophiles">
        <title>Biogeography of thermophiles and predominance of Thermus scotoductus in domestic water heaters.</title>
        <authorList>
            <person name="Wilpiszeski R.L."/>
            <person name="Zhang Z."/>
            <person name="House C.H."/>
        </authorList>
    </citation>
    <scope>NUCLEOTIDE SEQUENCE [LARGE SCALE GENOMIC DNA]</scope>
    <source>
        <strain evidence="1 2">32_S32</strain>
    </source>
</reference>
<protein>
    <submittedName>
        <fullName evidence="1">Uncharacterized protein</fullName>
    </submittedName>
</protein>
<name>A0A430QZD7_THESC</name>
<evidence type="ECO:0000313" key="1">
    <source>
        <dbReference type="EMBL" id="RTH00506.1"/>
    </source>
</evidence>
<gene>
    <name evidence="1" type="ORF">CSW45_13425</name>
</gene>
<proteinExistence type="predicted"/>
<evidence type="ECO:0000313" key="2">
    <source>
        <dbReference type="Proteomes" id="UP000286910"/>
    </source>
</evidence>
<comment type="caution">
    <text evidence="1">The sequence shown here is derived from an EMBL/GenBank/DDBJ whole genome shotgun (WGS) entry which is preliminary data.</text>
</comment>
<dbReference type="AlphaFoldDB" id="A0A430QZD7"/>
<organism evidence="1 2">
    <name type="scientific">Thermus scotoductus</name>
    <dbReference type="NCBI Taxonomy" id="37636"/>
    <lineage>
        <taxon>Bacteria</taxon>
        <taxon>Thermotogati</taxon>
        <taxon>Deinococcota</taxon>
        <taxon>Deinococci</taxon>
        <taxon>Thermales</taxon>
        <taxon>Thermaceae</taxon>
        <taxon>Thermus</taxon>
    </lineage>
</organism>
<dbReference type="Proteomes" id="UP000286910">
    <property type="component" value="Unassembled WGS sequence"/>
</dbReference>
<sequence>MPEANTPWLRYLENLRPHLKGRDHRGKRGSLRWLEALMAERGGKAGTVRNILYKDLGSPEEKERLYRVIADLYQEAGLPPPPPPAELFLESARKTLGRDKRRIFRRFLKELEAGGRPQMVVVGGPATGKGVLLSALSRALSALPEKEPHLLNLGGELAQALVPLAEGLGIGEEVRSLLAQLSPTQPYILQGALQQEILSLLARGFNRTGRPLLLRAEAEGTLEGLPLRGPDGGQKGLSAWLEPFLKSLTIPYLAALSEPPPTLPG</sequence>
<dbReference type="EMBL" id="PELR01000393">
    <property type="protein sequence ID" value="RTH00506.1"/>
    <property type="molecule type" value="Genomic_DNA"/>
</dbReference>
<feature type="non-terminal residue" evidence="1">
    <location>
        <position position="265"/>
    </location>
</feature>